<sequence length="197" mass="23204">MKKTIADKLDDADEFYRQPCWLELWRKSCDPCRLTFWSRIDETNAAILISYWEAAGFLTRARNRTRYRVHSTYYSQLKFYTLKPRPRIPGTKKAKPIQNTLYFRTVCQRIWMSMRILQTFSIGQLQACSSMCNNIVRTFVTQLYQLNYVRLQVCYGSNFEGNEDIYQLIQNTGAKAPFLCGEGSLYDLSTCCIYFTD</sequence>
<dbReference type="OrthoDB" id="5917050at2"/>
<evidence type="ECO:0000313" key="2">
    <source>
        <dbReference type="Proteomes" id="UP000010366"/>
    </source>
</evidence>
<dbReference type="STRING" id="1173020.Cha6605_1639"/>
<dbReference type="RefSeq" id="WP_015158959.1">
    <property type="nucleotide sequence ID" value="NC_019697.1"/>
</dbReference>
<dbReference type="Proteomes" id="UP000010366">
    <property type="component" value="Chromosome"/>
</dbReference>
<dbReference type="eggNOG" id="ENOG5031DH8">
    <property type="taxonomic scope" value="Bacteria"/>
</dbReference>
<gene>
    <name evidence="1" type="ORF">Cha6605_1639</name>
</gene>
<protein>
    <submittedName>
        <fullName evidence="1">Uncharacterized protein</fullName>
    </submittedName>
</protein>
<dbReference type="EMBL" id="CP003600">
    <property type="protein sequence ID" value="AFY92784.1"/>
    <property type="molecule type" value="Genomic_DNA"/>
</dbReference>
<dbReference type="AlphaFoldDB" id="K9UF26"/>
<evidence type="ECO:0000313" key="1">
    <source>
        <dbReference type="EMBL" id="AFY92784.1"/>
    </source>
</evidence>
<keyword evidence="2" id="KW-1185">Reference proteome</keyword>
<name>K9UF26_CHAP6</name>
<reference evidence="1 2" key="1">
    <citation type="submission" date="2012-05" db="EMBL/GenBank/DDBJ databases">
        <title>Finished chromosome of genome of Chamaesiphon sp. PCC 6605.</title>
        <authorList>
            <consortium name="US DOE Joint Genome Institute"/>
            <person name="Gugger M."/>
            <person name="Coursin T."/>
            <person name="Rippka R."/>
            <person name="Tandeau De Marsac N."/>
            <person name="Huntemann M."/>
            <person name="Wei C.-L."/>
            <person name="Han J."/>
            <person name="Detter J.C."/>
            <person name="Han C."/>
            <person name="Tapia R."/>
            <person name="Chen A."/>
            <person name="Kyrpides N."/>
            <person name="Mavromatis K."/>
            <person name="Markowitz V."/>
            <person name="Szeto E."/>
            <person name="Ivanova N."/>
            <person name="Pagani I."/>
            <person name="Pati A."/>
            <person name="Goodwin L."/>
            <person name="Nordberg H.P."/>
            <person name="Cantor M.N."/>
            <person name="Hua S.X."/>
            <person name="Woyke T."/>
            <person name="Kerfeld C.A."/>
        </authorList>
    </citation>
    <scope>NUCLEOTIDE SEQUENCE [LARGE SCALE GENOMIC DNA]</scope>
    <source>
        <strain evidence="2">ATCC 27169 / PCC 6605</strain>
    </source>
</reference>
<dbReference type="HOGENOM" id="CLU_1381964_0_0_3"/>
<dbReference type="KEGG" id="cmp:Cha6605_1639"/>
<proteinExistence type="predicted"/>
<accession>K9UF26</accession>
<organism evidence="1 2">
    <name type="scientific">Chamaesiphon minutus (strain ATCC 27169 / PCC 6605)</name>
    <dbReference type="NCBI Taxonomy" id="1173020"/>
    <lineage>
        <taxon>Bacteria</taxon>
        <taxon>Bacillati</taxon>
        <taxon>Cyanobacteriota</taxon>
        <taxon>Cyanophyceae</taxon>
        <taxon>Gomontiellales</taxon>
        <taxon>Chamaesiphonaceae</taxon>
        <taxon>Chamaesiphon</taxon>
    </lineage>
</organism>